<sequence length="309" mass="34525">MLREELAEVEDRSRRRLQNFALHRTFDGIPSLQEELLENGRYMREIELAHVASRAQRLELYDEAMEELTGRLLRELFNILGLATIQKLVPELSVSLNLDEDDSILCPDDEQPSVSGCQPNNAAAGDAHVQAPGHETRRADDSRQTVRPTANASVTWCTLRRRSQVDPHGHSGRERIYHALARGASLEERTARHHRENSPSPLATKVQVQQQYDNSEALFRKRGPTLCKRVMDMGVDGHTTCILVFRDPVHGEWVSAGHVPEGPIPSLDAIVAEHMGRRQEVGTDLPSIKVEDSSPSTNMTVHEGTGCAK</sequence>
<name>A0A8H5Y220_9HYPO</name>
<organism evidence="2 3">
    <name type="scientific">Fusarium mundagurra</name>
    <dbReference type="NCBI Taxonomy" id="1567541"/>
    <lineage>
        <taxon>Eukaryota</taxon>
        <taxon>Fungi</taxon>
        <taxon>Dikarya</taxon>
        <taxon>Ascomycota</taxon>
        <taxon>Pezizomycotina</taxon>
        <taxon>Sordariomycetes</taxon>
        <taxon>Hypocreomycetidae</taxon>
        <taxon>Hypocreales</taxon>
        <taxon>Nectriaceae</taxon>
        <taxon>Fusarium</taxon>
        <taxon>Fusarium fujikuroi species complex</taxon>
    </lineage>
</organism>
<keyword evidence="3" id="KW-1185">Reference proteome</keyword>
<evidence type="ECO:0000313" key="3">
    <source>
        <dbReference type="Proteomes" id="UP000544331"/>
    </source>
</evidence>
<feature type="compositionally biased region" description="Basic and acidic residues" evidence="1">
    <location>
        <begin position="134"/>
        <end position="144"/>
    </location>
</feature>
<dbReference type="EMBL" id="JAAOAN010000543">
    <property type="protein sequence ID" value="KAF5703756.1"/>
    <property type="molecule type" value="Genomic_DNA"/>
</dbReference>
<dbReference type="OrthoDB" id="5075620at2759"/>
<feature type="compositionally biased region" description="Polar residues" evidence="1">
    <location>
        <begin position="112"/>
        <end position="121"/>
    </location>
</feature>
<accession>A0A8H5Y220</accession>
<gene>
    <name evidence="2" type="ORF">FMUND_12858</name>
</gene>
<dbReference type="AlphaFoldDB" id="A0A8H5Y220"/>
<comment type="caution">
    <text evidence="2">The sequence shown here is derived from an EMBL/GenBank/DDBJ whole genome shotgun (WGS) entry which is preliminary data.</text>
</comment>
<dbReference type="Proteomes" id="UP000544331">
    <property type="component" value="Unassembled WGS sequence"/>
</dbReference>
<protein>
    <submittedName>
        <fullName evidence="2">Uncharacterized protein</fullName>
    </submittedName>
</protein>
<feature type="region of interest" description="Disordered" evidence="1">
    <location>
        <begin position="105"/>
        <end position="149"/>
    </location>
</feature>
<reference evidence="2 3" key="1">
    <citation type="submission" date="2020-05" db="EMBL/GenBank/DDBJ databases">
        <title>Identification and distribution of gene clusters putatively required for synthesis of sphingolipid metabolism inhibitors in phylogenetically diverse species of the filamentous fungus Fusarium.</title>
        <authorList>
            <person name="Kim H.-S."/>
            <person name="Busman M."/>
            <person name="Brown D.W."/>
            <person name="Divon H."/>
            <person name="Uhlig S."/>
            <person name="Proctor R.H."/>
        </authorList>
    </citation>
    <scope>NUCLEOTIDE SEQUENCE [LARGE SCALE GENOMIC DNA]</scope>
    <source>
        <strain evidence="2 3">NRRL 66235</strain>
    </source>
</reference>
<evidence type="ECO:0000256" key="1">
    <source>
        <dbReference type="SAM" id="MobiDB-lite"/>
    </source>
</evidence>
<proteinExistence type="predicted"/>
<evidence type="ECO:0000313" key="2">
    <source>
        <dbReference type="EMBL" id="KAF5703756.1"/>
    </source>
</evidence>